<dbReference type="Proteomes" id="UP000186919">
    <property type="component" value="Unassembled WGS sequence"/>
</dbReference>
<evidence type="ECO:0000313" key="3">
    <source>
        <dbReference type="EMBL" id="OAT68546.1"/>
    </source>
</evidence>
<sequence length="278" mass="28924">MTMAETTSRRKLTITVGTAALLMVLATTPAQADPLAPGPLPNPWPVSGSQFPDPTTQGSGQPLPAVPQQQPGGAMPADTPRVNPIGGARISASVPQGLGDGLGPKLVAAEQRNSVTLPNFARNGIFVPTRGGGTAILHLPAEIALQPATWREDGSAFYPGKDNDFAVKPVDGGVDITAYRTNLIGPSSYALGVRLPDNARLEDRGDVIEVKAPSAQGPDETVGVFTKSVAIDTKGIKPSVTTYIAPGSQHQTNIVTDLGPADPFALPVEITMHYRPTM</sequence>
<protein>
    <recommendedName>
        <fullName evidence="5">Secreted protein</fullName>
    </recommendedName>
</protein>
<evidence type="ECO:0000256" key="2">
    <source>
        <dbReference type="SAM" id="SignalP"/>
    </source>
</evidence>
<evidence type="ECO:0008006" key="5">
    <source>
        <dbReference type="Google" id="ProtNLM"/>
    </source>
</evidence>
<evidence type="ECO:0000256" key="1">
    <source>
        <dbReference type="SAM" id="MobiDB-lite"/>
    </source>
</evidence>
<dbReference type="PROSITE" id="PS51318">
    <property type="entry name" value="TAT"/>
    <property type="match status" value="1"/>
</dbReference>
<dbReference type="InterPro" id="IPR006311">
    <property type="entry name" value="TAT_signal"/>
</dbReference>
<reference evidence="3 4" key="1">
    <citation type="submission" date="2016-01" db="EMBL/GenBank/DDBJ databases">
        <title>Mycobacterium immunogenum strain CD11_6 genome sequencing and assembly.</title>
        <authorList>
            <person name="Kaur G."/>
            <person name="Nair G.R."/>
            <person name="Mayilraj S."/>
        </authorList>
    </citation>
    <scope>NUCLEOTIDE SEQUENCE [LARGE SCALE GENOMIC DNA]</scope>
    <source>
        <strain evidence="3 4">CD11-6</strain>
    </source>
</reference>
<accession>A0A179VE42</accession>
<feature type="compositionally biased region" description="Polar residues" evidence="1">
    <location>
        <begin position="47"/>
        <end position="60"/>
    </location>
</feature>
<evidence type="ECO:0000313" key="4">
    <source>
        <dbReference type="Proteomes" id="UP000186919"/>
    </source>
</evidence>
<organism evidence="3 4">
    <name type="scientific">Mycobacteroides immunogenum</name>
    <dbReference type="NCBI Taxonomy" id="83262"/>
    <lineage>
        <taxon>Bacteria</taxon>
        <taxon>Bacillati</taxon>
        <taxon>Actinomycetota</taxon>
        <taxon>Actinomycetes</taxon>
        <taxon>Mycobacteriales</taxon>
        <taxon>Mycobacteriaceae</taxon>
        <taxon>Mycobacteroides</taxon>
    </lineage>
</organism>
<comment type="caution">
    <text evidence="3">The sequence shown here is derived from an EMBL/GenBank/DDBJ whole genome shotgun (WGS) entry which is preliminary data.</text>
</comment>
<feature type="region of interest" description="Disordered" evidence="1">
    <location>
        <begin position="33"/>
        <end position="77"/>
    </location>
</feature>
<feature type="chain" id="PRO_5008107916" description="Secreted protein" evidence="2">
    <location>
        <begin position="33"/>
        <end position="278"/>
    </location>
</feature>
<proteinExistence type="predicted"/>
<dbReference type="EMBL" id="LQYE01000014">
    <property type="protein sequence ID" value="OAT68546.1"/>
    <property type="molecule type" value="Genomic_DNA"/>
</dbReference>
<feature type="signal peptide" evidence="2">
    <location>
        <begin position="1"/>
        <end position="32"/>
    </location>
</feature>
<gene>
    <name evidence="3" type="ORF">AWB85_24650</name>
</gene>
<name>A0A179VE42_9MYCO</name>
<keyword evidence="2" id="KW-0732">Signal</keyword>
<dbReference type="AlphaFoldDB" id="A0A179VE42"/>